<evidence type="ECO:0000259" key="8">
    <source>
        <dbReference type="Pfam" id="PF20684"/>
    </source>
</evidence>
<evidence type="ECO:0000256" key="1">
    <source>
        <dbReference type="ARBA" id="ARBA00004141"/>
    </source>
</evidence>
<dbReference type="PANTHER" id="PTHR33048">
    <property type="entry name" value="PTH11-LIKE INTEGRAL MEMBRANE PROTEIN (AFU_ORTHOLOGUE AFUA_5G11245)"/>
    <property type="match status" value="1"/>
</dbReference>
<feature type="region of interest" description="Disordered" evidence="6">
    <location>
        <begin position="242"/>
        <end position="270"/>
    </location>
</feature>
<proteinExistence type="inferred from homology"/>
<keyword evidence="10" id="KW-1185">Reference proteome</keyword>
<comment type="subcellular location">
    <subcellularLocation>
        <location evidence="1">Membrane</location>
        <topology evidence="1">Multi-pass membrane protein</topology>
    </subcellularLocation>
</comment>
<dbReference type="PANTHER" id="PTHR33048:SF96">
    <property type="entry name" value="INTEGRAL MEMBRANE PROTEIN"/>
    <property type="match status" value="1"/>
</dbReference>
<dbReference type="InterPro" id="IPR052337">
    <property type="entry name" value="SAT4-like"/>
</dbReference>
<feature type="region of interest" description="Disordered" evidence="6">
    <location>
        <begin position="305"/>
        <end position="351"/>
    </location>
</feature>
<evidence type="ECO:0000256" key="4">
    <source>
        <dbReference type="ARBA" id="ARBA00023136"/>
    </source>
</evidence>
<evidence type="ECO:0000256" key="2">
    <source>
        <dbReference type="ARBA" id="ARBA00022692"/>
    </source>
</evidence>
<gene>
    <name evidence="9" type="ORF">EKO27_g6029</name>
</gene>
<keyword evidence="2 7" id="KW-0812">Transmembrane</keyword>
<keyword evidence="3 7" id="KW-1133">Transmembrane helix</keyword>
<feature type="compositionally biased region" description="Basic and acidic residues" evidence="6">
    <location>
        <begin position="242"/>
        <end position="258"/>
    </location>
</feature>
<name>A0A439D3U6_9PEZI</name>
<feature type="compositionally biased region" description="Pro residues" evidence="6">
    <location>
        <begin position="324"/>
        <end position="333"/>
    </location>
</feature>
<sequence length="351" mass="38082">MTTDRNLGFDVNAPGTSLFVLQLVFLTLAWITSLMRAFVKLVLLRKVTVDDYTMLLALLGYTASAYFVFVGVTDGGLGKSLARLSPESAEIMLKTWFVKKWHKIVLHAVISVTTVTTTTYFFLVVFQCSPPSHFWEVSKVGIAAILSFGIISGIALVVRLIYVKQSGPASKDPGAGIIAVGVSAIVELALGIIAGCIATLPPLFKKIGLQCGPSSKRLTADTIPWQRSFATPENIIMMSPRRLERDRDARDEEVETRRTGANSPSAKRVLSSPNWDIDVEVAGVEDGTVPPPSGKVQVRTMIHVSSQPSDGNLSVSTVDFVDKPLPPPPPPRPAVADRSTPRSRRLTPNLF</sequence>
<comment type="similarity">
    <text evidence="5">Belongs to the SAT4 family.</text>
</comment>
<dbReference type="EMBL" id="RYZI01000170">
    <property type="protein sequence ID" value="RWA09060.1"/>
    <property type="molecule type" value="Genomic_DNA"/>
</dbReference>
<feature type="domain" description="Rhodopsin" evidence="8">
    <location>
        <begin position="138"/>
        <end position="206"/>
    </location>
</feature>
<feature type="transmembrane region" description="Helical" evidence="7">
    <location>
        <begin position="104"/>
        <end position="128"/>
    </location>
</feature>
<dbReference type="Proteomes" id="UP000286045">
    <property type="component" value="Unassembled WGS sequence"/>
</dbReference>
<keyword evidence="4 7" id="KW-0472">Membrane</keyword>
<evidence type="ECO:0000256" key="3">
    <source>
        <dbReference type="ARBA" id="ARBA00022989"/>
    </source>
</evidence>
<comment type="caution">
    <text evidence="9">The sequence shown here is derived from an EMBL/GenBank/DDBJ whole genome shotgun (WGS) entry which is preliminary data.</text>
</comment>
<feature type="transmembrane region" description="Helical" evidence="7">
    <location>
        <begin position="20"/>
        <end position="39"/>
    </location>
</feature>
<evidence type="ECO:0000256" key="5">
    <source>
        <dbReference type="ARBA" id="ARBA00038359"/>
    </source>
</evidence>
<evidence type="ECO:0000256" key="6">
    <source>
        <dbReference type="SAM" id="MobiDB-lite"/>
    </source>
</evidence>
<feature type="compositionally biased region" description="Polar residues" evidence="6">
    <location>
        <begin position="305"/>
        <end position="317"/>
    </location>
</feature>
<evidence type="ECO:0000313" key="10">
    <source>
        <dbReference type="Proteomes" id="UP000286045"/>
    </source>
</evidence>
<protein>
    <recommendedName>
        <fullName evidence="8">Rhodopsin domain-containing protein</fullName>
    </recommendedName>
</protein>
<evidence type="ECO:0000313" key="9">
    <source>
        <dbReference type="EMBL" id="RWA09060.1"/>
    </source>
</evidence>
<accession>A0A439D3U6</accession>
<feature type="transmembrane region" description="Helical" evidence="7">
    <location>
        <begin position="140"/>
        <end position="162"/>
    </location>
</feature>
<feature type="transmembrane region" description="Helical" evidence="7">
    <location>
        <begin position="51"/>
        <end position="72"/>
    </location>
</feature>
<dbReference type="InterPro" id="IPR049326">
    <property type="entry name" value="Rhodopsin_dom_fungi"/>
</dbReference>
<dbReference type="Pfam" id="PF20684">
    <property type="entry name" value="Fung_rhodopsin"/>
    <property type="match status" value="1"/>
</dbReference>
<organism evidence="9 10">
    <name type="scientific">Xylaria grammica</name>
    <dbReference type="NCBI Taxonomy" id="363999"/>
    <lineage>
        <taxon>Eukaryota</taxon>
        <taxon>Fungi</taxon>
        <taxon>Dikarya</taxon>
        <taxon>Ascomycota</taxon>
        <taxon>Pezizomycotina</taxon>
        <taxon>Sordariomycetes</taxon>
        <taxon>Xylariomycetidae</taxon>
        <taxon>Xylariales</taxon>
        <taxon>Xylariaceae</taxon>
        <taxon>Xylaria</taxon>
    </lineage>
</organism>
<dbReference type="GO" id="GO:0016020">
    <property type="term" value="C:membrane"/>
    <property type="evidence" value="ECO:0007669"/>
    <property type="project" value="UniProtKB-SubCell"/>
</dbReference>
<feature type="transmembrane region" description="Helical" evidence="7">
    <location>
        <begin position="174"/>
        <end position="200"/>
    </location>
</feature>
<evidence type="ECO:0000256" key="7">
    <source>
        <dbReference type="SAM" id="Phobius"/>
    </source>
</evidence>
<dbReference type="AlphaFoldDB" id="A0A439D3U6"/>
<reference evidence="9 10" key="1">
    <citation type="submission" date="2018-12" db="EMBL/GenBank/DDBJ databases">
        <title>Draft genome sequence of Xylaria grammica IHI A82.</title>
        <authorList>
            <person name="Buettner E."/>
            <person name="Kellner H."/>
        </authorList>
    </citation>
    <scope>NUCLEOTIDE SEQUENCE [LARGE SCALE GENOMIC DNA]</scope>
    <source>
        <strain evidence="9 10">IHI A82</strain>
    </source>
</reference>